<sequence>MIALGLAFAAGSVFAGTATTTQYTPQHGFPDHDGDFSAMLIVIPQQELAEFDKPGGGNRQLNRVSRAEVGAVLAIKLVFTGLAADANGNGEVIYDLQVIGPDARIYADSDYKALAAVRGPVGDGRSVFDNRTKVVMLQFEPQDAPGVYTIKAIAHDEVSERKVSLETQVELLGAGAPATVAPVADTVEKPVVTKKKAKKKRHKGARRSKTRR</sequence>
<dbReference type="Proteomes" id="UP000017837">
    <property type="component" value="Unassembled WGS sequence"/>
</dbReference>
<proteinExistence type="predicted"/>
<keyword evidence="4" id="KW-1185">Reference proteome</keyword>
<accession>V4PUU8</accession>
<organism evidence="3 4">
    <name type="scientific">Asticcacaulis benevestitus DSM 16100 = ATCC BAA-896</name>
    <dbReference type="NCBI Taxonomy" id="1121022"/>
    <lineage>
        <taxon>Bacteria</taxon>
        <taxon>Pseudomonadati</taxon>
        <taxon>Pseudomonadota</taxon>
        <taxon>Alphaproteobacteria</taxon>
        <taxon>Caulobacterales</taxon>
        <taxon>Caulobacteraceae</taxon>
        <taxon>Asticcacaulis</taxon>
    </lineage>
</organism>
<dbReference type="STRING" id="1121022.GCA_000376105_02182"/>
<name>V4PUU8_9CAUL</name>
<dbReference type="EMBL" id="AWGB01000030">
    <property type="protein sequence ID" value="ESQ89350.1"/>
    <property type="molecule type" value="Genomic_DNA"/>
</dbReference>
<evidence type="ECO:0000256" key="2">
    <source>
        <dbReference type="SAM" id="SignalP"/>
    </source>
</evidence>
<reference evidence="3 4" key="1">
    <citation type="journal article" date="2014" name="Nature">
        <title>Sequential evolution of bacterial morphology by co-option of a developmental regulator.</title>
        <authorList>
            <person name="Jiang C."/>
            <person name="Brown P.J."/>
            <person name="Ducret A."/>
            <person name="Brun Y.V."/>
        </authorList>
    </citation>
    <scope>NUCLEOTIDE SEQUENCE [LARGE SCALE GENOMIC DNA]</scope>
    <source>
        <strain evidence="3 4">DSM 16100</strain>
    </source>
</reference>
<feature type="compositionally biased region" description="Basic residues" evidence="1">
    <location>
        <begin position="192"/>
        <end position="212"/>
    </location>
</feature>
<comment type="caution">
    <text evidence="3">The sequence shown here is derived from an EMBL/GenBank/DDBJ whole genome shotgun (WGS) entry which is preliminary data.</text>
</comment>
<protein>
    <recommendedName>
        <fullName evidence="5">DUF5625 domain-containing protein</fullName>
    </recommendedName>
</protein>
<feature type="signal peptide" evidence="2">
    <location>
        <begin position="1"/>
        <end position="15"/>
    </location>
</feature>
<dbReference type="PATRIC" id="fig|1121022.4.peg.2903"/>
<evidence type="ECO:0008006" key="5">
    <source>
        <dbReference type="Google" id="ProtNLM"/>
    </source>
</evidence>
<keyword evidence="2" id="KW-0732">Signal</keyword>
<evidence type="ECO:0000256" key="1">
    <source>
        <dbReference type="SAM" id="MobiDB-lite"/>
    </source>
</evidence>
<feature type="region of interest" description="Disordered" evidence="1">
    <location>
        <begin position="190"/>
        <end position="212"/>
    </location>
</feature>
<evidence type="ECO:0000313" key="4">
    <source>
        <dbReference type="Proteomes" id="UP000017837"/>
    </source>
</evidence>
<evidence type="ECO:0000313" key="3">
    <source>
        <dbReference type="EMBL" id="ESQ89350.1"/>
    </source>
</evidence>
<feature type="chain" id="PRO_5013130663" description="DUF5625 domain-containing protein" evidence="2">
    <location>
        <begin position="16"/>
        <end position="212"/>
    </location>
</feature>
<gene>
    <name evidence="3" type="ORF">ABENE_14275</name>
</gene>
<dbReference type="AlphaFoldDB" id="V4PUU8"/>